<dbReference type="InterPro" id="IPR025700">
    <property type="entry name" value="Lys/Orn_oxygenase"/>
</dbReference>
<protein>
    <recommendedName>
        <fullName evidence="4">L-ornithine N(5)-monooxygenase [NAD(P)H]</fullName>
        <ecNumber evidence="4">1.14.13.196</ecNumber>
    </recommendedName>
</protein>
<evidence type="ECO:0000256" key="2">
    <source>
        <dbReference type="ARBA" id="ARBA00004924"/>
    </source>
</evidence>
<keyword evidence="7" id="KW-0521">NADP</keyword>
<keyword evidence="8" id="KW-0560">Oxidoreductase</keyword>
<evidence type="ECO:0000256" key="5">
    <source>
        <dbReference type="ARBA" id="ARBA00022630"/>
    </source>
</evidence>
<dbReference type="Pfam" id="PF13434">
    <property type="entry name" value="Lys_Orn_oxgnase"/>
    <property type="match status" value="1"/>
</dbReference>
<evidence type="ECO:0000256" key="3">
    <source>
        <dbReference type="ARBA" id="ARBA00007588"/>
    </source>
</evidence>
<comment type="similarity">
    <text evidence="3">Belongs to the lysine N(6)-hydroxylase/L-ornithine N(5)-oxygenase family.</text>
</comment>
<dbReference type="EMBL" id="JBAWTH010000063">
    <property type="protein sequence ID" value="KAL2280761.1"/>
    <property type="molecule type" value="Genomic_DNA"/>
</dbReference>
<evidence type="ECO:0000256" key="7">
    <source>
        <dbReference type="ARBA" id="ARBA00022857"/>
    </source>
</evidence>
<dbReference type="PANTHER" id="PTHR42802">
    <property type="entry name" value="MONOOXYGENASE"/>
    <property type="match status" value="1"/>
</dbReference>
<dbReference type="SUPFAM" id="SSF51905">
    <property type="entry name" value="FAD/NAD(P)-binding domain"/>
    <property type="match status" value="2"/>
</dbReference>
<dbReference type="EC" id="1.14.13.196" evidence="4"/>
<gene>
    <name evidence="12" type="ORF">FJTKL_12273</name>
</gene>
<dbReference type="Proteomes" id="UP001600888">
    <property type="component" value="Unassembled WGS sequence"/>
</dbReference>
<reference evidence="12 13" key="1">
    <citation type="submission" date="2024-03" db="EMBL/GenBank/DDBJ databases">
        <title>A high-quality draft genome sequence of Diaporthe vaccinii, a causative agent of upright dieback and viscid rot disease in cranberry plants.</title>
        <authorList>
            <person name="Sarrasin M."/>
            <person name="Lang B.F."/>
            <person name="Burger G."/>
        </authorList>
    </citation>
    <scope>NUCLEOTIDE SEQUENCE [LARGE SCALE GENOMIC DNA]</scope>
    <source>
        <strain evidence="12 13">IS7</strain>
    </source>
</reference>
<comment type="pathway">
    <text evidence="2">Siderophore biosynthesis.</text>
</comment>
<evidence type="ECO:0000313" key="12">
    <source>
        <dbReference type="EMBL" id="KAL2280761.1"/>
    </source>
</evidence>
<dbReference type="PANTHER" id="PTHR42802:SF1">
    <property type="entry name" value="L-ORNITHINE N(5)-MONOOXYGENASE"/>
    <property type="match status" value="1"/>
</dbReference>
<dbReference type="PRINTS" id="PR00368">
    <property type="entry name" value="FADPNR"/>
</dbReference>
<dbReference type="Gene3D" id="3.50.50.60">
    <property type="entry name" value="FAD/NAD(P)-binding domain"/>
    <property type="match status" value="1"/>
</dbReference>
<comment type="caution">
    <text evidence="12">The sequence shown here is derived from an EMBL/GenBank/DDBJ whole genome shotgun (WGS) entry which is preliminary data.</text>
</comment>
<comment type="catalytic activity">
    <reaction evidence="10">
        <text>L-ornithine + NADH + O2 = N(5)-hydroxy-L-ornithine + NAD(+) + H2O</text>
        <dbReference type="Rhea" id="RHEA:41512"/>
        <dbReference type="ChEBI" id="CHEBI:15377"/>
        <dbReference type="ChEBI" id="CHEBI:15379"/>
        <dbReference type="ChEBI" id="CHEBI:46911"/>
        <dbReference type="ChEBI" id="CHEBI:57540"/>
        <dbReference type="ChEBI" id="CHEBI:57945"/>
        <dbReference type="ChEBI" id="CHEBI:78275"/>
        <dbReference type="EC" id="1.14.13.196"/>
    </reaction>
</comment>
<evidence type="ECO:0000256" key="8">
    <source>
        <dbReference type="ARBA" id="ARBA00023002"/>
    </source>
</evidence>
<evidence type="ECO:0000256" key="11">
    <source>
        <dbReference type="SAM" id="MobiDB-lite"/>
    </source>
</evidence>
<evidence type="ECO:0000313" key="13">
    <source>
        <dbReference type="Proteomes" id="UP001600888"/>
    </source>
</evidence>
<sequence>MAPHSEFDGHEPNGNGLSNGTNGHAHIAPQAPAPAPAAHNTYRNRSAHLQAPDPESVHDLLCVGFGPASLAIAVALHDSLEAGTLKQAPNVLFLEKQPRFAWHAGMLLPGAKMQISFLKDMASLRDPRSHFTFLNYVHSQDRLLDFINLDTFLPARTEYEDYLRWCASHFDDVVRYNSEVVSVSPDENSNGIKTFTVVERNAKTGAISSHRARNVILAVGGQASIPKPLPAKSPRVIHSSQYAYTVPKILTDRNAPVRVAVIGGGQSAAEIFNNVSNMYPNSKTYMIMKSEFIKPSDDSPFVNCIFNPDWVDRLYPKPSEYRSSLIKEAKATNYGVVRLGLIETLFEMMYDQKRQIGHDETKWPHRIMGGRQIVAADEQGDRLRLSVRHASTAGDVALEADGLVEVPGSPLTSGEEILDVDLVIAATGYQRKAHVEMLKDAWKLLPSLQDGVAIAKPRSDQWSVQTDDGERRVMEVTRDYKVKFADGIVAPDSGVWLQGCCEGTHGVSSPDPGAYLANPPLGIQQRLTDDLQLSDTLLSILSVRSGEIVDAIFGKSA</sequence>
<keyword evidence="6" id="KW-0274">FAD</keyword>
<keyword evidence="5" id="KW-0285">Flavoprotein</keyword>
<dbReference type="InterPro" id="IPR036188">
    <property type="entry name" value="FAD/NAD-bd_sf"/>
</dbReference>
<comment type="catalytic activity">
    <reaction evidence="9">
        <text>L-ornithine + NADPH + O2 = N(5)-hydroxy-L-ornithine + NADP(+) + H2O</text>
        <dbReference type="Rhea" id="RHEA:41508"/>
        <dbReference type="ChEBI" id="CHEBI:15377"/>
        <dbReference type="ChEBI" id="CHEBI:15379"/>
        <dbReference type="ChEBI" id="CHEBI:46911"/>
        <dbReference type="ChEBI" id="CHEBI:57783"/>
        <dbReference type="ChEBI" id="CHEBI:58349"/>
        <dbReference type="ChEBI" id="CHEBI:78275"/>
        <dbReference type="EC" id="1.14.13.196"/>
    </reaction>
</comment>
<feature type="compositionally biased region" description="Basic and acidic residues" evidence="11">
    <location>
        <begin position="1"/>
        <end position="11"/>
    </location>
</feature>
<evidence type="ECO:0000256" key="10">
    <source>
        <dbReference type="ARBA" id="ARBA00049248"/>
    </source>
</evidence>
<comment type="cofactor">
    <cofactor evidence="1">
        <name>FAD</name>
        <dbReference type="ChEBI" id="CHEBI:57692"/>
    </cofactor>
</comment>
<proteinExistence type="inferred from homology"/>
<accession>A0ABR4EE80</accession>
<evidence type="ECO:0000256" key="6">
    <source>
        <dbReference type="ARBA" id="ARBA00022827"/>
    </source>
</evidence>
<evidence type="ECO:0000256" key="4">
    <source>
        <dbReference type="ARBA" id="ARBA00012881"/>
    </source>
</evidence>
<name>A0ABR4EE80_9PEZI</name>
<organism evidence="12 13">
    <name type="scientific">Diaporthe vaccinii</name>
    <dbReference type="NCBI Taxonomy" id="105482"/>
    <lineage>
        <taxon>Eukaryota</taxon>
        <taxon>Fungi</taxon>
        <taxon>Dikarya</taxon>
        <taxon>Ascomycota</taxon>
        <taxon>Pezizomycotina</taxon>
        <taxon>Sordariomycetes</taxon>
        <taxon>Sordariomycetidae</taxon>
        <taxon>Diaporthales</taxon>
        <taxon>Diaporthaceae</taxon>
        <taxon>Diaporthe</taxon>
        <taxon>Diaporthe eres species complex</taxon>
    </lineage>
</organism>
<evidence type="ECO:0000256" key="1">
    <source>
        <dbReference type="ARBA" id="ARBA00001974"/>
    </source>
</evidence>
<evidence type="ECO:0000256" key="9">
    <source>
        <dbReference type="ARBA" id="ARBA00047598"/>
    </source>
</evidence>
<keyword evidence="13" id="KW-1185">Reference proteome</keyword>
<feature type="region of interest" description="Disordered" evidence="11">
    <location>
        <begin position="1"/>
        <end position="39"/>
    </location>
</feature>